<comment type="caution">
    <text evidence="4">The sequence shown here is derived from an EMBL/GenBank/DDBJ whole genome shotgun (WGS) entry which is preliminary data.</text>
</comment>
<dbReference type="Gene3D" id="2.60.120.260">
    <property type="entry name" value="Galactose-binding domain-like"/>
    <property type="match status" value="1"/>
</dbReference>
<keyword evidence="1" id="KW-0645">Protease</keyword>
<feature type="domain" description="P/Homo B" evidence="3">
    <location>
        <begin position="1"/>
        <end position="75"/>
    </location>
</feature>
<organism evidence="4 5">
    <name type="scientific">Kibdelosporangium lantanae</name>
    <dbReference type="NCBI Taxonomy" id="1497396"/>
    <lineage>
        <taxon>Bacteria</taxon>
        <taxon>Bacillati</taxon>
        <taxon>Actinomycetota</taxon>
        <taxon>Actinomycetes</taxon>
        <taxon>Pseudonocardiales</taxon>
        <taxon>Pseudonocardiaceae</taxon>
        <taxon>Kibdelosporangium</taxon>
    </lineage>
</organism>
<keyword evidence="2" id="KW-0378">Hydrolase</keyword>
<accession>A0ABW3MNB0</accession>
<evidence type="ECO:0000259" key="3">
    <source>
        <dbReference type="PROSITE" id="PS51829"/>
    </source>
</evidence>
<dbReference type="Proteomes" id="UP001597045">
    <property type="component" value="Unassembled WGS sequence"/>
</dbReference>
<reference evidence="5" key="1">
    <citation type="journal article" date="2019" name="Int. J. Syst. Evol. Microbiol.">
        <title>The Global Catalogue of Microorganisms (GCM) 10K type strain sequencing project: providing services to taxonomists for standard genome sequencing and annotation.</title>
        <authorList>
            <consortium name="The Broad Institute Genomics Platform"/>
            <consortium name="The Broad Institute Genome Sequencing Center for Infectious Disease"/>
            <person name="Wu L."/>
            <person name="Ma J."/>
        </authorList>
    </citation>
    <scope>NUCLEOTIDE SEQUENCE [LARGE SCALE GENOMIC DNA]</scope>
    <source>
        <strain evidence="5">JCM 31486</strain>
    </source>
</reference>
<dbReference type="SUPFAM" id="SSF49785">
    <property type="entry name" value="Galactose-binding domain-like"/>
    <property type="match status" value="1"/>
</dbReference>
<evidence type="ECO:0000256" key="2">
    <source>
        <dbReference type="ARBA" id="ARBA00022801"/>
    </source>
</evidence>
<dbReference type="InterPro" id="IPR002884">
    <property type="entry name" value="P_dom"/>
</dbReference>
<dbReference type="PROSITE" id="PS51829">
    <property type="entry name" value="P_HOMO_B"/>
    <property type="match status" value="1"/>
</dbReference>
<protein>
    <submittedName>
        <fullName evidence="4">Proprotein convertase P-domain-containing protein</fullName>
    </submittedName>
</protein>
<name>A0ABW3MNB0_9PSEU</name>
<feature type="non-terminal residue" evidence="4">
    <location>
        <position position="1"/>
    </location>
</feature>
<evidence type="ECO:0000313" key="4">
    <source>
        <dbReference type="EMBL" id="MFD1050990.1"/>
    </source>
</evidence>
<keyword evidence="5" id="KW-1185">Reference proteome</keyword>
<evidence type="ECO:0000313" key="5">
    <source>
        <dbReference type="Proteomes" id="UP001597045"/>
    </source>
</evidence>
<gene>
    <name evidence="4" type="ORF">ACFQ1S_38410</name>
</gene>
<dbReference type="EMBL" id="JBHTIS010003247">
    <property type="protein sequence ID" value="MFD1050990.1"/>
    <property type="molecule type" value="Genomic_DNA"/>
</dbReference>
<dbReference type="InterPro" id="IPR008979">
    <property type="entry name" value="Galactose-bd-like_sf"/>
</dbReference>
<evidence type="ECO:0000256" key="1">
    <source>
        <dbReference type="ARBA" id="ARBA00022670"/>
    </source>
</evidence>
<dbReference type="Pfam" id="PF01483">
    <property type="entry name" value="P_proprotein"/>
    <property type="match status" value="1"/>
</dbReference>
<sequence length="75" mass="7930">TATHTCYEDLNINLVGPSGRYYALARYGGASCTPFGGTRTYQAVVNENATGTWTLRIGDNGPGDTGVLDAWTVSL</sequence>
<proteinExistence type="predicted"/>